<reference evidence="1" key="2">
    <citation type="submission" date="2025-09" db="UniProtKB">
        <authorList>
            <consortium name="Ensembl"/>
        </authorList>
    </citation>
    <scope>IDENTIFICATION</scope>
</reference>
<keyword evidence="2" id="KW-1185">Reference proteome</keyword>
<evidence type="ECO:0000313" key="2">
    <source>
        <dbReference type="Proteomes" id="UP000261580"/>
    </source>
</evidence>
<dbReference type="Pfam" id="PF00090">
    <property type="entry name" value="TSP_1"/>
    <property type="match status" value="1"/>
</dbReference>
<name>A0A3Q4MYU2_NEOBR</name>
<reference evidence="1" key="1">
    <citation type="submission" date="2025-08" db="UniProtKB">
        <authorList>
            <consortium name="Ensembl"/>
        </authorList>
    </citation>
    <scope>IDENTIFICATION</scope>
</reference>
<proteinExistence type="predicted"/>
<dbReference type="InterPro" id="IPR036383">
    <property type="entry name" value="TSP1_rpt_sf"/>
</dbReference>
<evidence type="ECO:0000313" key="1">
    <source>
        <dbReference type="Ensembl" id="ENSNBRP00000022709.1"/>
    </source>
</evidence>
<dbReference type="Proteomes" id="UP000261580">
    <property type="component" value="Unassembled WGS sequence"/>
</dbReference>
<dbReference type="PROSITE" id="PS50092">
    <property type="entry name" value="TSP1"/>
    <property type="match status" value="1"/>
</dbReference>
<dbReference type="InterPro" id="IPR000884">
    <property type="entry name" value="TSP1_rpt"/>
</dbReference>
<sequence>CSGPEKETQDCQTPPCLGLCLKTRKKNTYDLCPWSPWSPCSQTCGAGSVSRHRACVCEQGGDAACPPEIEAERNRVETQLCYKQPCPGARTQNSPKTHPGTCLCSLSDCYYCPCCCFSVLQSLSRRQFAVRHERM</sequence>
<dbReference type="SUPFAM" id="SSF82895">
    <property type="entry name" value="TSP-1 type 1 repeat"/>
    <property type="match status" value="1"/>
</dbReference>
<dbReference type="STRING" id="32507.ENSNBRP00000022709"/>
<dbReference type="Bgee" id="ENSNBRG00000017400">
    <property type="expression patterns" value="Expressed in testis and 1 other cell type or tissue"/>
</dbReference>
<dbReference type="Ensembl" id="ENSNBRT00000023304.1">
    <property type="protein sequence ID" value="ENSNBRP00000022709.1"/>
    <property type="gene ID" value="ENSNBRG00000017400.1"/>
</dbReference>
<dbReference type="Gene3D" id="2.20.100.10">
    <property type="entry name" value="Thrombospondin type-1 (TSP1) repeat"/>
    <property type="match status" value="1"/>
</dbReference>
<dbReference type="SMART" id="SM00209">
    <property type="entry name" value="TSP1"/>
    <property type="match status" value="1"/>
</dbReference>
<dbReference type="AlphaFoldDB" id="A0A3Q4MYU2"/>
<protein>
    <submittedName>
        <fullName evidence="1">Uncharacterized protein</fullName>
    </submittedName>
</protein>
<organism evidence="1 2">
    <name type="scientific">Neolamprologus brichardi</name>
    <name type="common">Fairy cichlid</name>
    <name type="synonym">Lamprologus brichardi</name>
    <dbReference type="NCBI Taxonomy" id="32507"/>
    <lineage>
        <taxon>Eukaryota</taxon>
        <taxon>Metazoa</taxon>
        <taxon>Chordata</taxon>
        <taxon>Craniata</taxon>
        <taxon>Vertebrata</taxon>
        <taxon>Euteleostomi</taxon>
        <taxon>Actinopterygii</taxon>
        <taxon>Neopterygii</taxon>
        <taxon>Teleostei</taxon>
        <taxon>Neoteleostei</taxon>
        <taxon>Acanthomorphata</taxon>
        <taxon>Ovalentaria</taxon>
        <taxon>Cichlomorphae</taxon>
        <taxon>Cichliformes</taxon>
        <taxon>Cichlidae</taxon>
        <taxon>African cichlids</taxon>
        <taxon>Pseudocrenilabrinae</taxon>
        <taxon>Lamprologini</taxon>
        <taxon>Neolamprologus</taxon>
    </lineage>
</organism>
<accession>A0A3Q4MYU2</accession>